<dbReference type="GO" id="GO:0001401">
    <property type="term" value="C:SAM complex"/>
    <property type="evidence" value="ECO:0007669"/>
    <property type="project" value="InterPro"/>
</dbReference>
<evidence type="ECO:0000313" key="10">
    <source>
        <dbReference type="EMBL" id="OJJ87014.1"/>
    </source>
</evidence>
<dbReference type="VEuPathDB" id="FungiDB:ASPGLDRAFT_43483"/>
<reference evidence="11" key="1">
    <citation type="journal article" date="2017" name="Genome Biol.">
        <title>Comparative genomics reveals high biological diversity and specific adaptations in the industrially and medically important fungal genus Aspergillus.</title>
        <authorList>
            <person name="de Vries R.P."/>
            <person name="Riley R."/>
            <person name="Wiebenga A."/>
            <person name="Aguilar-Osorio G."/>
            <person name="Amillis S."/>
            <person name="Uchima C.A."/>
            <person name="Anderluh G."/>
            <person name="Asadollahi M."/>
            <person name="Askin M."/>
            <person name="Barry K."/>
            <person name="Battaglia E."/>
            <person name="Bayram O."/>
            <person name="Benocci T."/>
            <person name="Braus-Stromeyer S.A."/>
            <person name="Caldana C."/>
            <person name="Canovas D."/>
            <person name="Cerqueira G.C."/>
            <person name="Chen F."/>
            <person name="Chen W."/>
            <person name="Choi C."/>
            <person name="Clum A."/>
            <person name="Dos Santos R.A."/>
            <person name="Damasio A.R."/>
            <person name="Diallinas G."/>
            <person name="Emri T."/>
            <person name="Fekete E."/>
            <person name="Flipphi M."/>
            <person name="Freyberg S."/>
            <person name="Gallo A."/>
            <person name="Gournas C."/>
            <person name="Habgood R."/>
            <person name="Hainaut M."/>
            <person name="Harispe M.L."/>
            <person name="Henrissat B."/>
            <person name="Hilden K.S."/>
            <person name="Hope R."/>
            <person name="Hossain A."/>
            <person name="Karabika E."/>
            <person name="Karaffa L."/>
            <person name="Karanyi Z."/>
            <person name="Krasevec N."/>
            <person name="Kuo A."/>
            <person name="Kusch H."/>
            <person name="LaButti K."/>
            <person name="Lagendijk E.L."/>
            <person name="Lapidus A."/>
            <person name="Levasseur A."/>
            <person name="Lindquist E."/>
            <person name="Lipzen A."/>
            <person name="Logrieco A.F."/>
            <person name="MacCabe A."/>
            <person name="Maekelae M.R."/>
            <person name="Malavazi I."/>
            <person name="Melin P."/>
            <person name="Meyer V."/>
            <person name="Mielnichuk N."/>
            <person name="Miskei M."/>
            <person name="Molnar A.P."/>
            <person name="Mule G."/>
            <person name="Ngan C.Y."/>
            <person name="Orejas M."/>
            <person name="Orosz E."/>
            <person name="Ouedraogo J.P."/>
            <person name="Overkamp K.M."/>
            <person name="Park H.-S."/>
            <person name="Perrone G."/>
            <person name="Piumi F."/>
            <person name="Punt P.J."/>
            <person name="Ram A.F."/>
            <person name="Ramon A."/>
            <person name="Rauscher S."/>
            <person name="Record E."/>
            <person name="Riano-Pachon D.M."/>
            <person name="Robert V."/>
            <person name="Roehrig J."/>
            <person name="Ruller R."/>
            <person name="Salamov A."/>
            <person name="Salih N.S."/>
            <person name="Samson R.A."/>
            <person name="Sandor E."/>
            <person name="Sanguinetti M."/>
            <person name="Schuetze T."/>
            <person name="Sepcic K."/>
            <person name="Shelest E."/>
            <person name="Sherlock G."/>
            <person name="Sophianopoulou V."/>
            <person name="Squina F.M."/>
            <person name="Sun H."/>
            <person name="Susca A."/>
            <person name="Todd R.B."/>
            <person name="Tsang A."/>
            <person name="Unkles S.E."/>
            <person name="van de Wiele N."/>
            <person name="van Rossen-Uffink D."/>
            <person name="Oliveira J.V."/>
            <person name="Vesth T.C."/>
            <person name="Visser J."/>
            <person name="Yu J.-H."/>
            <person name="Zhou M."/>
            <person name="Andersen M.R."/>
            <person name="Archer D.B."/>
            <person name="Baker S.E."/>
            <person name="Benoit I."/>
            <person name="Brakhage A.A."/>
            <person name="Braus G.H."/>
            <person name="Fischer R."/>
            <person name="Frisvad J.C."/>
            <person name="Goldman G.H."/>
            <person name="Houbraken J."/>
            <person name="Oakley B."/>
            <person name="Pocsi I."/>
            <person name="Scazzocchio C."/>
            <person name="Seiboth B."/>
            <person name="vanKuyk P.A."/>
            <person name="Wortman J."/>
            <person name="Dyer P.S."/>
            <person name="Grigoriev I.V."/>
        </authorList>
    </citation>
    <scope>NUCLEOTIDE SEQUENCE [LARGE SCALE GENOMIC DNA]</scope>
    <source>
        <strain evidence="11">CBS 516.65</strain>
    </source>
</reference>
<dbReference type="PANTHER" id="PTHR12289">
    <property type="entry name" value="METAXIN RELATED"/>
    <property type="match status" value="1"/>
</dbReference>
<proteinExistence type="predicted"/>
<protein>
    <recommendedName>
        <fullName evidence="12">Mitochondrial outer membrane transport complex Sam37/metaxin N-terminal domain-containing protein</fullName>
    </recommendedName>
</protein>
<dbReference type="RefSeq" id="XP_022403703.1">
    <property type="nucleotide sequence ID" value="XM_022545828.1"/>
</dbReference>
<keyword evidence="11" id="KW-1185">Reference proteome</keyword>
<evidence type="ECO:0000259" key="8">
    <source>
        <dbReference type="Pfam" id="PF10568"/>
    </source>
</evidence>
<keyword evidence="5" id="KW-0496">Mitochondrion</keyword>
<evidence type="ECO:0000256" key="5">
    <source>
        <dbReference type="ARBA" id="ARBA00023128"/>
    </source>
</evidence>
<dbReference type="GeneID" id="34462089"/>
<evidence type="ECO:0000256" key="6">
    <source>
        <dbReference type="ARBA" id="ARBA00023136"/>
    </source>
</evidence>
<feature type="domain" description="Metaxin glutathione S-transferase" evidence="9">
    <location>
        <begin position="217"/>
        <end position="279"/>
    </location>
</feature>
<keyword evidence="4" id="KW-0653">Protein transport</keyword>
<keyword evidence="7" id="KW-0812">Transmembrane</keyword>
<dbReference type="PANTHER" id="PTHR12289:SF41">
    <property type="entry name" value="FAILED AXON CONNECTIONS-RELATED"/>
    <property type="match status" value="1"/>
</dbReference>
<dbReference type="GO" id="GO:0007005">
    <property type="term" value="P:mitochondrion organization"/>
    <property type="evidence" value="ECO:0007669"/>
    <property type="project" value="TreeGrafter"/>
</dbReference>
<evidence type="ECO:0008006" key="12">
    <source>
        <dbReference type="Google" id="ProtNLM"/>
    </source>
</evidence>
<dbReference type="OrthoDB" id="5835136at2759"/>
<evidence type="ECO:0000256" key="3">
    <source>
        <dbReference type="ARBA" id="ARBA00022787"/>
    </source>
</evidence>
<feature type="transmembrane region" description="Helical" evidence="7">
    <location>
        <begin position="369"/>
        <end position="388"/>
    </location>
</feature>
<evidence type="ECO:0000313" key="11">
    <source>
        <dbReference type="Proteomes" id="UP000184300"/>
    </source>
</evidence>
<organism evidence="10 11">
    <name type="scientific">Aspergillus glaucus CBS 516.65</name>
    <dbReference type="NCBI Taxonomy" id="1160497"/>
    <lineage>
        <taxon>Eukaryota</taxon>
        <taxon>Fungi</taxon>
        <taxon>Dikarya</taxon>
        <taxon>Ascomycota</taxon>
        <taxon>Pezizomycotina</taxon>
        <taxon>Eurotiomycetes</taxon>
        <taxon>Eurotiomycetidae</taxon>
        <taxon>Eurotiales</taxon>
        <taxon>Aspergillaceae</taxon>
        <taxon>Aspergillus</taxon>
        <taxon>Aspergillus subgen. Aspergillus</taxon>
    </lineage>
</organism>
<comment type="subcellular location">
    <subcellularLocation>
        <location evidence="1">Mitochondrion outer membrane</location>
    </subcellularLocation>
</comment>
<dbReference type="Pfam" id="PF17171">
    <property type="entry name" value="GST_C_6"/>
    <property type="match status" value="1"/>
</dbReference>
<dbReference type="GO" id="GO:0015031">
    <property type="term" value="P:protein transport"/>
    <property type="evidence" value="ECO:0007669"/>
    <property type="project" value="UniProtKB-KW"/>
</dbReference>
<evidence type="ECO:0000256" key="2">
    <source>
        <dbReference type="ARBA" id="ARBA00022448"/>
    </source>
</evidence>
<keyword evidence="6 7" id="KW-0472">Membrane</keyword>
<keyword evidence="7" id="KW-1133">Transmembrane helix</keyword>
<keyword evidence="3" id="KW-1000">Mitochondrion outer membrane</keyword>
<keyword evidence="2" id="KW-0813">Transport</keyword>
<dbReference type="InterPro" id="IPR050931">
    <property type="entry name" value="Mito_Protein_Transport_Metaxin"/>
</dbReference>
<dbReference type="AlphaFoldDB" id="A0A1L9VSZ2"/>
<name>A0A1L9VSZ2_ASPGL</name>
<evidence type="ECO:0000256" key="7">
    <source>
        <dbReference type="SAM" id="Phobius"/>
    </source>
</evidence>
<feature type="domain" description="Mitochondrial outer membrane transport complex Sam37/metaxin N-terminal" evidence="8">
    <location>
        <begin position="21"/>
        <end position="145"/>
    </location>
</feature>
<dbReference type="Pfam" id="PF10568">
    <property type="entry name" value="Tom37"/>
    <property type="match status" value="1"/>
</dbReference>
<evidence type="ECO:0000259" key="9">
    <source>
        <dbReference type="Pfam" id="PF17171"/>
    </source>
</evidence>
<dbReference type="CDD" id="cd03078">
    <property type="entry name" value="GST_N_Metaxin1_like"/>
    <property type="match status" value="1"/>
</dbReference>
<dbReference type="InterPro" id="IPR033468">
    <property type="entry name" value="Metaxin_GST"/>
</dbReference>
<dbReference type="STRING" id="1160497.A0A1L9VSZ2"/>
<dbReference type="Proteomes" id="UP000184300">
    <property type="component" value="Unassembled WGS sequence"/>
</dbReference>
<gene>
    <name evidence="10" type="ORF">ASPGLDRAFT_43483</name>
</gene>
<evidence type="ECO:0000256" key="1">
    <source>
        <dbReference type="ARBA" id="ARBA00004294"/>
    </source>
</evidence>
<sequence>MVLELHIWGPAFSLPSIDPQCLAAVAYFSLAVPRENWVLVPSSDPSVSPTNELPALRNGSTWVSRFRNIVDYVRQYSDGSWDLDRGLGEVQRADNIAFSSFLESRGQPLLDLSLYVTSQNYYNHTSPAYASILQWPNQWILPPKLHSAAKTRTEHLGVSSLDLDALEEQRKREHSAAAAAGQVPQNFIKRPRDTVSGLLGKTSQQNQFKLEGLTAELFEPLEEILGEKEYLLSDSAPCSLDCLALGFMALAVVPEMSYTWLRDAMQSKGPGVTSYTGRMLKRCVGNKVDVAQALDGVRSSSSPLPWQAPERVNAVKVGGTLLNTLVDATPIVRDIRNNNRLREAAESSDLSGIEKQALSQYVTGQKKDVFLSMAMVAGGVAALIGYVFHVGLFGVVIEEEAEAQKDEAGDVDLSNLDLSASDFLAA</sequence>
<dbReference type="InterPro" id="IPR019564">
    <property type="entry name" value="Sam37/metaxin_N"/>
</dbReference>
<dbReference type="EMBL" id="KV878891">
    <property type="protein sequence ID" value="OJJ87014.1"/>
    <property type="molecule type" value="Genomic_DNA"/>
</dbReference>
<accession>A0A1L9VSZ2</accession>
<evidence type="ECO:0000256" key="4">
    <source>
        <dbReference type="ARBA" id="ARBA00022927"/>
    </source>
</evidence>